<evidence type="ECO:0000256" key="4">
    <source>
        <dbReference type="ARBA" id="ARBA00022989"/>
    </source>
</evidence>
<keyword evidence="4 6" id="KW-1133">Transmembrane helix</keyword>
<protein>
    <submittedName>
        <fullName evidence="8">YitT family protein</fullName>
    </submittedName>
</protein>
<dbReference type="Pfam" id="PF02588">
    <property type="entry name" value="YitT_membrane"/>
    <property type="match status" value="1"/>
</dbReference>
<dbReference type="CDD" id="cd16380">
    <property type="entry name" value="YitT_C"/>
    <property type="match status" value="1"/>
</dbReference>
<gene>
    <name evidence="8" type="ORF">EAF07_05280</name>
</gene>
<comment type="subcellular location">
    <subcellularLocation>
        <location evidence="1">Cell membrane</location>
        <topology evidence="1">Multi-pass membrane protein</topology>
    </subcellularLocation>
</comment>
<feature type="transmembrane region" description="Helical" evidence="6">
    <location>
        <begin position="78"/>
        <end position="97"/>
    </location>
</feature>
<dbReference type="InterPro" id="IPR019264">
    <property type="entry name" value="DUF2179"/>
</dbReference>
<dbReference type="Proteomes" id="UP000279194">
    <property type="component" value="Unassembled WGS sequence"/>
</dbReference>
<feature type="transmembrane region" description="Helical" evidence="6">
    <location>
        <begin position="5"/>
        <end position="26"/>
    </location>
</feature>
<feature type="transmembrane region" description="Helical" evidence="6">
    <location>
        <begin position="143"/>
        <end position="164"/>
    </location>
</feature>
<dbReference type="PANTHER" id="PTHR33545">
    <property type="entry name" value="UPF0750 MEMBRANE PROTEIN YITT-RELATED"/>
    <property type="match status" value="1"/>
</dbReference>
<dbReference type="InterPro" id="IPR015867">
    <property type="entry name" value="N-reg_PII/ATP_PRibTrfase_C"/>
</dbReference>
<dbReference type="InterPro" id="IPR003740">
    <property type="entry name" value="YitT"/>
</dbReference>
<sequence length="290" mass="31606">MKKRLIDFVLVTIGSFIVAIGFNTMFLENNIASGGMGGLAVSFKEIFGWNPSTFLLLTNIPLLILCLVFLGKETFVKTFYGSWIYPFAVKLTATLPTLTHNPLLAAIFGGIIVGIGLGMVFWGNSSTGGTGIPTQILNKYTPLSLAVAMTIVDGISVAMGFLAFDTDTVMYSIIALVVISYVVGIMENGFNSSKTIMIISNKNEKIRTYVIQKANRGVTQIPVKGGLNSRDKIMLMTTITSHELPKMQQEILKIDETAFVVVMPASQVMGRGFSLTKHYIRENDDILLPG</sequence>
<keyword evidence="3 6" id="KW-0812">Transmembrane</keyword>
<keyword evidence="2" id="KW-1003">Cell membrane</keyword>
<evidence type="ECO:0000259" key="7">
    <source>
        <dbReference type="Pfam" id="PF10035"/>
    </source>
</evidence>
<accession>A0A3L9DUN4</accession>
<dbReference type="InterPro" id="IPR051461">
    <property type="entry name" value="UPF0750_membrane"/>
</dbReference>
<proteinExistence type="predicted"/>
<dbReference type="GO" id="GO:0005886">
    <property type="term" value="C:plasma membrane"/>
    <property type="evidence" value="ECO:0007669"/>
    <property type="project" value="UniProtKB-SubCell"/>
</dbReference>
<evidence type="ECO:0000313" key="8">
    <source>
        <dbReference type="EMBL" id="RLY03439.1"/>
    </source>
</evidence>
<dbReference type="OrthoDB" id="1758221at2"/>
<dbReference type="PANTHER" id="PTHR33545:SF9">
    <property type="entry name" value="UPF0750 MEMBRANE PROTEIN YITE"/>
    <property type="match status" value="1"/>
</dbReference>
<keyword evidence="5 6" id="KW-0472">Membrane</keyword>
<dbReference type="AlphaFoldDB" id="A0A3L9DUN4"/>
<organism evidence="8 9">
    <name type="scientific">Streptococcus hillyeri</name>
    <dbReference type="NCBI Taxonomy" id="2282420"/>
    <lineage>
        <taxon>Bacteria</taxon>
        <taxon>Bacillati</taxon>
        <taxon>Bacillota</taxon>
        <taxon>Bacilli</taxon>
        <taxon>Lactobacillales</taxon>
        <taxon>Streptococcaceae</taxon>
        <taxon>Streptococcus</taxon>
    </lineage>
</organism>
<reference evidence="8 9" key="1">
    <citation type="submission" date="2018-10" db="EMBL/GenBank/DDBJ databases">
        <title>Streptococcus hillyeri sp. nov., isolated from equine tracheal sample.</title>
        <authorList>
            <person name="Macfadyen A.C."/>
            <person name="Waller A."/>
            <person name="Paterson G.K."/>
        </authorList>
    </citation>
    <scope>NUCLEOTIDE SEQUENCE [LARGE SCALE GENOMIC DNA]</scope>
    <source>
        <strain evidence="8 9">28462</strain>
    </source>
</reference>
<feature type="transmembrane region" description="Helical" evidence="6">
    <location>
        <begin position="170"/>
        <end position="190"/>
    </location>
</feature>
<evidence type="ECO:0000256" key="3">
    <source>
        <dbReference type="ARBA" id="ARBA00022692"/>
    </source>
</evidence>
<feature type="transmembrane region" description="Helical" evidence="6">
    <location>
        <begin position="103"/>
        <end position="122"/>
    </location>
</feature>
<dbReference type="RefSeq" id="WP_121835369.1">
    <property type="nucleotide sequence ID" value="NZ_CP163513.1"/>
</dbReference>
<evidence type="ECO:0000256" key="2">
    <source>
        <dbReference type="ARBA" id="ARBA00022475"/>
    </source>
</evidence>
<dbReference type="PIRSF" id="PIRSF006483">
    <property type="entry name" value="Membrane_protein_YitT"/>
    <property type="match status" value="1"/>
</dbReference>
<name>A0A3L9DUN4_9STRE</name>
<evidence type="ECO:0000256" key="5">
    <source>
        <dbReference type="ARBA" id="ARBA00023136"/>
    </source>
</evidence>
<dbReference type="Gene3D" id="3.30.70.120">
    <property type="match status" value="1"/>
</dbReference>
<feature type="domain" description="DUF2179" evidence="7">
    <location>
        <begin position="216"/>
        <end position="270"/>
    </location>
</feature>
<keyword evidence="9" id="KW-1185">Reference proteome</keyword>
<evidence type="ECO:0000313" key="9">
    <source>
        <dbReference type="Proteomes" id="UP000279194"/>
    </source>
</evidence>
<comment type="caution">
    <text evidence="8">The sequence shown here is derived from an EMBL/GenBank/DDBJ whole genome shotgun (WGS) entry which is preliminary data.</text>
</comment>
<evidence type="ECO:0000256" key="1">
    <source>
        <dbReference type="ARBA" id="ARBA00004651"/>
    </source>
</evidence>
<evidence type="ECO:0000256" key="6">
    <source>
        <dbReference type="SAM" id="Phobius"/>
    </source>
</evidence>
<dbReference type="EMBL" id="RCVM01000008">
    <property type="protein sequence ID" value="RLY03439.1"/>
    <property type="molecule type" value="Genomic_DNA"/>
</dbReference>
<dbReference type="Pfam" id="PF10035">
    <property type="entry name" value="DUF2179"/>
    <property type="match status" value="1"/>
</dbReference>
<feature type="transmembrane region" description="Helical" evidence="6">
    <location>
        <begin position="46"/>
        <end position="71"/>
    </location>
</feature>